<dbReference type="EMBL" id="FUZQ01000008">
    <property type="protein sequence ID" value="SKC80608.1"/>
    <property type="molecule type" value="Genomic_DNA"/>
</dbReference>
<evidence type="ECO:0000256" key="1">
    <source>
        <dbReference type="SAM" id="MobiDB-lite"/>
    </source>
</evidence>
<dbReference type="CDD" id="cd04301">
    <property type="entry name" value="NAT_SF"/>
    <property type="match status" value="1"/>
</dbReference>
<feature type="compositionally biased region" description="Basic and acidic residues" evidence="1">
    <location>
        <begin position="1"/>
        <end position="15"/>
    </location>
</feature>
<dbReference type="SUPFAM" id="SSF55729">
    <property type="entry name" value="Acyl-CoA N-acyltransferases (Nat)"/>
    <property type="match status" value="1"/>
</dbReference>
<sequence>MNVLEAERAMGDHRPMPLTLRPPRSHDETALLRMHDQLAEDGFALLQHDGTWDQVLAAVRRESLGVDLPPDRVRCDFLVADVDGVPVGRVSVRHELNAYLHEIGGHVGYAVAPEHRRRGYATEMLRQSVALLAAGGVEQVLVTCDGDNAGSAAVIEACGGVLEDVRTRGDETKRRYWIATGSDERP</sequence>
<evidence type="ECO:0000313" key="3">
    <source>
        <dbReference type="EMBL" id="SKC80608.1"/>
    </source>
</evidence>
<reference evidence="3 4" key="1">
    <citation type="submission" date="2017-02" db="EMBL/GenBank/DDBJ databases">
        <authorList>
            <person name="Peterson S.W."/>
        </authorList>
    </citation>
    <scope>NUCLEOTIDE SEQUENCE [LARGE SCALE GENOMIC DNA]</scope>
    <source>
        <strain evidence="3 4">DSM 21481</strain>
    </source>
</reference>
<dbReference type="PROSITE" id="PS51186">
    <property type="entry name" value="GNAT"/>
    <property type="match status" value="1"/>
</dbReference>
<dbReference type="Proteomes" id="UP000189777">
    <property type="component" value="Unassembled WGS sequence"/>
</dbReference>
<gene>
    <name evidence="3" type="ORF">SAMN04324258_4046</name>
</gene>
<dbReference type="InterPro" id="IPR000182">
    <property type="entry name" value="GNAT_dom"/>
</dbReference>
<accession>A0A1T5LYE2</accession>
<evidence type="ECO:0000313" key="4">
    <source>
        <dbReference type="Proteomes" id="UP000189777"/>
    </source>
</evidence>
<dbReference type="PANTHER" id="PTHR39173">
    <property type="entry name" value="ACETYLTRANSFERASE"/>
    <property type="match status" value="1"/>
</dbReference>
<organism evidence="3 4">
    <name type="scientific">Krasilnikoviella flava</name>
    <dbReference type="NCBI Taxonomy" id="526729"/>
    <lineage>
        <taxon>Bacteria</taxon>
        <taxon>Bacillati</taxon>
        <taxon>Actinomycetota</taxon>
        <taxon>Actinomycetes</taxon>
        <taxon>Micrococcales</taxon>
        <taxon>Promicromonosporaceae</taxon>
        <taxon>Krasilnikoviella</taxon>
    </lineage>
</organism>
<feature type="region of interest" description="Disordered" evidence="1">
    <location>
        <begin position="1"/>
        <end position="23"/>
    </location>
</feature>
<keyword evidence="4" id="KW-1185">Reference proteome</keyword>
<evidence type="ECO:0000259" key="2">
    <source>
        <dbReference type="PROSITE" id="PS51186"/>
    </source>
</evidence>
<dbReference type="STRING" id="526729.SAMN04324258_4046"/>
<name>A0A1T5LYE2_9MICO</name>
<proteinExistence type="predicted"/>
<dbReference type="GO" id="GO:0016747">
    <property type="term" value="F:acyltransferase activity, transferring groups other than amino-acyl groups"/>
    <property type="evidence" value="ECO:0007669"/>
    <property type="project" value="InterPro"/>
</dbReference>
<keyword evidence="3" id="KW-0808">Transferase</keyword>
<dbReference type="InterPro" id="IPR016181">
    <property type="entry name" value="Acyl_CoA_acyltransferase"/>
</dbReference>
<dbReference type="PANTHER" id="PTHR39173:SF1">
    <property type="entry name" value="ACETYLTRANSFERASE"/>
    <property type="match status" value="1"/>
</dbReference>
<feature type="domain" description="N-acetyltransferase" evidence="2">
    <location>
        <begin position="18"/>
        <end position="182"/>
    </location>
</feature>
<dbReference type="AlphaFoldDB" id="A0A1T5LYE2"/>
<dbReference type="Gene3D" id="3.40.630.30">
    <property type="match status" value="1"/>
</dbReference>
<dbReference type="Pfam" id="PF13302">
    <property type="entry name" value="Acetyltransf_3"/>
    <property type="match status" value="1"/>
</dbReference>
<protein>
    <submittedName>
        <fullName evidence="3">Predicted acetyltransferase</fullName>
    </submittedName>
</protein>